<reference evidence="11" key="1">
    <citation type="journal article" date="2023" name="Insect Mol. Biol.">
        <title>Genome sequencing provides insights into the evolution of gene families encoding plant cell wall-degrading enzymes in longhorned beetles.</title>
        <authorList>
            <person name="Shin N.R."/>
            <person name="Okamura Y."/>
            <person name="Kirsch R."/>
            <person name="Pauchet Y."/>
        </authorList>
    </citation>
    <scope>NUCLEOTIDE SEQUENCE</scope>
    <source>
        <strain evidence="11">RBIC_L_NR</strain>
    </source>
</reference>
<accession>A0AAV8WZI9</accession>
<comment type="subcellular location">
    <subcellularLocation>
        <location evidence="2">Cytoplasm</location>
    </subcellularLocation>
    <subcellularLocation>
        <location evidence="1">Endomembrane system</location>
    </subcellularLocation>
</comment>
<keyword evidence="3" id="KW-0963">Cytoplasm</keyword>
<dbReference type="InterPro" id="IPR036213">
    <property type="entry name" value="Calpain_III_sf"/>
</dbReference>
<proteinExistence type="predicted"/>
<dbReference type="GO" id="GO:0005737">
    <property type="term" value="C:cytoplasm"/>
    <property type="evidence" value="ECO:0007669"/>
    <property type="project" value="UniProtKB-SubCell"/>
</dbReference>
<evidence type="ECO:0000256" key="9">
    <source>
        <dbReference type="ARBA" id="ARBA00023136"/>
    </source>
</evidence>
<dbReference type="SMART" id="SM00720">
    <property type="entry name" value="calpain_III"/>
    <property type="match status" value="1"/>
</dbReference>
<evidence type="ECO:0000256" key="1">
    <source>
        <dbReference type="ARBA" id="ARBA00004308"/>
    </source>
</evidence>
<keyword evidence="4" id="KW-0645">Protease</keyword>
<evidence type="ECO:0000259" key="10">
    <source>
        <dbReference type="PROSITE" id="PS50222"/>
    </source>
</evidence>
<dbReference type="SUPFAM" id="SSF47473">
    <property type="entry name" value="EF-hand"/>
    <property type="match status" value="1"/>
</dbReference>
<keyword evidence="12" id="KW-1185">Reference proteome</keyword>
<feature type="domain" description="EF-hand" evidence="10">
    <location>
        <begin position="199"/>
        <end position="234"/>
    </location>
</feature>
<keyword evidence="5" id="KW-0479">Metal-binding</keyword>
<protein>
    <recommendedName>
        <fullName evidence="10">EF-hand domain-containing protein</fullName>
    </recommendedName>
</protein>
<dbReference type="InterPro" id="IPR002048">
    <property type="entry name" value="EF_hand_dom"/>
</dbReference>
<evidence type="ECO:0000256" key="8">
    <source>
        <dbReference type="ARBA" id="ARBA00022837"/>
    </source>
</evidence>
<comment type="caution">
    <text evidence="11">The sequence shown here is derived from an EMBL/GenBank/DDBJ whole genome shotgun (WGS) entry which is preliminary data.</text>
</comment>
<dbReference type="EMBL" id="JANEYF010004294">
    <property type="protein sequence ID" value="KAJ8931565.1"/>
    <property type="molecule type" value="Genomic_DNA"/>
</dbReference>
<dbReference type="InterPro" id="IPR022682">
    <property type="entry name" value="Calpain_domain_III"/>
</dbReference>
<evidence type="ECO:0000256" key="3">
    <source>
        <dbReference type="ARBA" id="ARBA00022490"/>
    </source>
</evidence>
<dbReference type="InterPro" id="IPR011992">
    <property type="entry name" value="EF-hand-dom_pair"/>
</dbReference>
<evidence type="ECO:0000313" key="11">
    <source>
        <dbReference type="EMBL" id="KAJ8931565.1"/>
    </source>
</evidence>
<keyword evidence="8" id="KW-0106">Calcium</keyword>
<dbReference type="InterPro" id="IPR022683">
    <property type="entry name" value="Calpain_III"/>
</dbReference>
<dbReference type="Proteomes" id="UP001162156">
    <property type="component" value="Unassembled WGS sequence"/>
</dbReference>
<dbReference type="Gene3D" id="1.10.238.10">
    <property type="entry name" value="EF-hand"/>
    <property type="match status" value="1"/>
</dbReference>
<dbReference type="PROSITE" id="PS50222">
    <property type="entry name" value="EF_HAND_2"/>
    <property type="match status" value="1"/>
</dbReference>
<dbReference type="GO" id="GO:0012505">
    <property type="term" value="C:endomembrane system"/>
    <property type="evidence" value="ECO:0007669"/>
    <property type="project" value="UniProtKB-SubCell"/>
</dbReference>
<evidence type="ECO:0000256" key="5">
    <source>
        <dbReference type="ARBA" id="ARBA00022723"/>
    </source>
</evidence>
<name>A0AAV8WZI9_9CUCU</name>
<dbReference type="GO" id="GO:0008233">
    <property type="term" value="F:peptidase activity"/>
    <property type="evidence" value="ECO:0007669"/>
    <property type="project" value="UniProtKB-KW"/>
</dbReference>
<dbReference type="AlphaFoldDB" id="A0AAV8WZI9"/>
<evidence type="ECO:0000256" key="4">
    <source>
        <dbReference type="ARBA" id="ARBA00022670"/>
    </source>
</evidence>
<evidence type="ECO:0000256" key="2">
    <source>
        <dbReference type="ARBA" id="ARBA00004496"/>
    </source>
</evidence>
<keyword evidence="9" id="KW-0472">Membrane</keyword>
<dbReference type="InterPro" id="IPR018247">
    <property type="entry name" value="EF_Hand_1_Ca_BS"/>
</dbReference>
<evidence type="ECO:0000313" key="12">
    <source>
        <dbReference type="Proteomes" id="UP001162156"/>
    </source>
</evidence>
<keyword evidence="7" id="KW-0378">Hydrolase</keyword>
<dbReference type="GO" id="GO:0005509">
    <property type="term" value="F:calcium ion binding"/>
    <property type="evidence" value="ECO:0007669"/>
    <property type="project" value="InterPro"/>
</dbReference>
<dbReference type="Pfam" id="PF01067">
    <property type="entry name" value="Calpain_III"/>
    <property type="match status" value="1"/>
</dbReference>
<dbReference type="SUPFAM" id="SSF49758">
    <property type="entry name" value="Calpain large subunit, middle domain (domain III)"/>
    <property type="match status" value="1"/>
</dbReference>
<keyword evidence="6" id="KW-0677">Repeat</keyword>
<evidence type="ECO:0000256" key="6">
    <source>
        <dbReference type="ARBA" id="ARBA00022737"/>
    </source>
</evidence>
<dbReference type="Pfam" id="PF13833">
    <property type="entry name" value="EF-hand_8"/>
    <property type="match status" value="1"/>
</dbReference>
<gene>
    <name evidence="11" type="ORF">NQ314_015512</name>
</gene>
<organism evidence="11 12">
    <name type="scientific">Rhamnusium bicolor</name>
    <dbReference type="NCBI Taxonomy" id="1586634"/>
    <lineage>
        <taxon>Eukaryota</taxon>
        <taxon>Metazoa</taxon>
        <taxon>Ecdysozoa</taxon>
        <taxon>Arthropoda</taxon>
        <taxon>Hexapoda</taxon>
        <taxon>Insecta</taxon>
        <taxon>Pterygota</taxon>
        <taxon>Neoptera</taxon>
        <taxon>Endopterygota</taxon>
        <taxon>Coleoptera</taxon>
        <taxon>Polyphaga</taxon>
        <taxon>Cucujiformia</taxon>
        <taxon>Chrysomeloidea</taxon>
        <taxon>Cerambycidae</taxon>
        <taxon>Lepturinae</taxon>
        <taxon>Rhagiini</taxon>
        <taxon>Rhamnusium</taxon>
    </lineage>
</organism>
<dbReference type="GO" id="GO:0006508">
    <property type="term" value="P:proteolysis"/>
    <property type="evidence" value="ECO:0007669"/>
    <property type="project" value="UniProtKB-KW"/>
</dbReference>
<dbReference type="PANTHER" id="PTHR46735">
    <property type="entry name" value="CALPAIN, SMALL SUBUNIT 1 A-RELATED"/>
    <property type="match status" value="1"/>
</dbReference>
<dbReference type="PANTHER" id="PTHR46735:SF3">
    <property type="entry name" value="CALPAIN SMALL SUBUNIT 1-RELATED"/>
    <property type="match status" value="1"/>
</dbReference>
<dbReference type="SMART" id="SM00054">
    <property type="entry name" value="EFh"/>
    <property type="match status" value="2"/>
</dbReference>
<evidence type="ECO:0000256" key="7">
    <source>
        <dbReference type="ARBA" id="ARBA00022801"/>
    </source>
</evidence>
<sequence>MVHGLPKPLAEGYLTIEIFQKNPQYLLSINVPEKNKTYRILIGLMQKNRRIHNLPELPLGFVVYRLINSAQIGERLSQDFLTSRKPIYARHLETTKQITGHIDLSNGNYCIIPFTEDTKSSCDFLLRIYSEVEFNVEEYDEEIGMISNDKNLSITYNTASPDNAIKEVFKNFAGKDEQISWVELKKILDLLLTREKQEFSKEVCRSMVAMMDTDRSGKLNFHEFYELWEKIGKWRGVFRTNDLNLTNTISGPELREALKAANIKVNNRILNMLILRYGNENGELEMEDFLHCCIKLAAMIQLYESGSYRKEKADDWIIDTVYS</sequence>
<dbReference type="Gene3D" id="2.60.120.380">
    <property type="match status" value="1"/>
</dbReference>
<dbReference type="PROSITE" id="PS00018">
    <property type="entry name" value="EF_HAND_1"/>
    <property type="match status" value="1"/>
</dbReference>